<sequence>MHRFILSGTFILATLASLSFAAPAEDSQGLTSTLNKRIDSDTQWGQFCDDSDCSENCGEWVNMADTGCLNEGGRGSFYVRDSVMDAHFLIVSADGDCPCQTSCDGAGNDRGTGWKAGETCHELDPDMQSYRFIFADGTCPEDEC</sequence>
<proteinExistence type="predicted"/>
<name>A0A9W9KRT5_9EURO</name>
<reference evidence="2" key="1">
    <citation type="submission" date="2022-11" db="EMBL/GenBank/DDBJ databases">
        <authorList>
            <person name="Petersen C."/>
        </authorList>
    </citation>
    <scope>NUCLEOTIDE SEQUENCE</scope>
    <source>
        <strain evidence="2">IBT 30069</strain>
    </source>
</reference>
<dbReference type="OrthoDB" id="4670611at2759"/>
<dbReference type="Proteomes" id="UP001149165">
    <property type="component" value="Unassembled WGS sequence"/>
</dbReference>
<reference evidence="2" key="2">
    <citation type="journal article" date="2023" name="IMA Fungus">
        <title>Comparative genomic study of the Penicillium genus elucidates a diverse pangenome and 15 lateral gene transfer events.</title>
        <authorList>
            <person name="Petersen C."/>
            <person name="Sorensen T."/>
            <person name="Nielsen M.R."/>
            <person name="Sondergaard T.E."/>
            <person name="Sorensen J.L."/>
            <person name="Fitzpatrick D.A."/>
            <person name="Frisvad J.C."/>
            <person name="Nielsen K.L."/>
        </authorList>
    </citation>
    <scope>NUCLEOTIDE SEQUENCE</scope>
    <source>
        <strain evidence="2">IBT 30069</strain>
    </source>
</reference>
<evidence type="ECO:0000313" key="2">
    <source>
        <dbReference type="EMBL" id="KAJ5115745.1"/>
    </source>
</evidence>
<evidence type="ECO:0000256" key="1">
    <source>
        <dbReference type="SAM" id="SignalP"/>
    </source>
</evidence>
<accession>A0A9W9KRT5</accession>
<protein>
    <submittedName>
        <fullName evidence="2">Uncharacterized protein</fullName>
    </submittedName>
</protein>
<dbReference type="EMBL" id="JAPQKH010000001">
    <property type="protein sequence ID" value="KAJ5115745.1"/>
    <property type="molecule type" value="Genomic_DNA"/>
</dbReference>
<keyword evidence="3" id="KW-1185">Reference proteome</keyword>
<organism evidence="2 3">
    <name type="scientific">Penicillium angulare</name>
    <dbReference type="NCBI Taxonomy" id="116970"/>
    <lineage>
        <taxon>Eukaryota</taxon>
        <taxon>Fungi</taxon>
        <taxon>Dikarya</taxon>
        <taxon>Ascomycota</taxon>
        <taxon>Pezizomycotina</taxon>
        <taxon>Eurotiomycetes</taxon>
        <taxon>Eurotiomycetidae</taxon>
        <taxon>Eurotiales</taxon>
        <taxon>Aspergillaceae</taxon>
        <taxon>Penicillium</taxon>
    </lineage>
</organism>
<evidence type="ECO:0000313" key="3">
    <source>
        <dbReference type="Proteomes" id="UP001149165"/>
    </source>
</evidence>
<gene>
    <name evidence="2" type="ORF">N7456_000093</name>
</gene>
<dbReference type="AlphaFoldDB" id="A0A9W9KRT5"/>
<keyword evidence="1" id="KW-0732">Signal</keyword>
<feature type="signal peptide" evidence="1">
    <location>
        <begin position="1"/>
        <end position="21"/>
    </location>
</feature>
<feature type="chain" id="PRO_5040839683" evidence="1">
    <location>
        <begin position="22"/>
        <end position="144"/>
    </location>
</feature>
<comment type="caution">
    <text evidence="2">The sequence shown here is derived from an EMBL/GenBank/DDBJ whole genome shotgun (WGS) entry which is preliminary data.</text>
</comment>